<feature type="transmembrane region" description="Helical" evidence="1">
    <location>
        <begin position="60"/>
        <end position="85"/>
    </location>
</feature>
<keyword evidence="1" id="KW-0812">Transmembrane</keyword>
<dbReference type="InterPro" id="IPR039859">
    <property type="entry name" value="PFA4/ZDH16/20/ERF2-like"/>
</dbReference>
<feature type="transmembrane region" description="Helical" evidence="1">
    <location>
        <begin position="120"/>
        <end position="138"/>
    </location>
</feature>
<dbReference type="Proteomes" id="UP000095284">
    <property type="component" value="Unplaced"/>
</dbReference>
<accession>A0A1I7S067</accession>
<dbReference type="GO" id="GO:0016409">
    <property type="term" value="F:palmitoyltransferase activity"/>
    <property type="evidence" value="ECO:0007669"/>
    <property type="project" value="InterPro"/>
</dbReference>
<proteinExistence type="predicted"/>
<reference evidence="3" key="1">
    <citation type="submission" date="2016-11" db="UniProtKB">
        <authorList>
            <consortium name="WormBaseParasite"/>
        </authorList>
    </citation>
    <scope>IDENTIFICATION</scope>
</reference>
<evidence type="ECO:0000256" key="1">
    <source>
        <dbReference type="SAM" id="Phobius"/>
    </source>
</evidence>
<evidence type="ECO:0000313" key="3">
    <source>
        <dbReference type="WBParaSite" id="BXY_0639000.1"/>
    </source>
</evidence>
<feature type="transmembrane region" description="Helical" evidence="1">
    <location>
        <begin position="31"/>
        <end position="54"/>
    </location>
</feature>
<organism evidence="2 3">
    <name type="scientific">Bursaphelenchus xylophilus</name>
    <name type="common">Pinewood nematode worm</name>
    <name type="synonym">Aphelenchoides xylophilus</name>
    <dbReference type="NCBI Taxonomy" id="6326"/>
    <lineage>
        <taxon>Eukaryota</taxon>
        <taxon>Metazoa</taxon>
        <taxon>Ecdysozoa</taxon>
        <taxon>Nematoda</taxon>
        <taxon>Chromadorea</taxon>
        <taxon>Rhabditida</taxon>
        <taxon>Tylenchina</taxon>
        <taxon>Tylenchomorpha</taxon>
        <taxon>Aphelenchoidea</taxon>
        <taxon>Aphelenchoididae</taxon>
        <taxon>Bursaphelenchus</taxon>
    </lineage>
</organism>
<dbReference type="eggNOG" id="KOG1313">
    <property type="taxonomic scope" value="Eukaryota"/>
</dbReference>
<dbReference type="AlphaFoldDB" id="A0A1I7S067"/>
<sequence>MIRNNEYISLTELQERQRIEDRKTKRIIGKVCPFLVYGLLSFVVLNIIFIFLPFESLYKPLWLVIMLCMMTVYFVSSIVFSYYMACNTHPGSPRKGKRSFCAQEKLFFVSWRDTLCYSNYLVAIPVAIVFLLCLQIFAFAGFLFWQNFSMISFGILYIESLKSDKKSSLQMYLWPFGAPNFTKNWRNFLGLHFGRRFWSHILLPSTHKPFFHEEYTPPMCNL</sequence>
<dbReference type="WBParaSite" id="BXY_0639000.1">
    <property type="protein sequence ID" value="BXY_0639000.1"/>
    <property type="gene ID" value="BXY_0639000"/>
</dbReference>
<keyword evidence="1" id="KW-1133">Transmembrane helix</keyword>
<evidence type="ECO:0000313" key="2">
    <source>
        <dbReference type="Proteomes" id="UP000095284"/>
    </source>
</evidence>
<dbReference type="PANTHER" id="PTHR12246">
    <property type="entry name" value="PALMITOYLTRANSFERASE ZDHHC16"/>
    <property type="match status" value="1"/>
</dbReference>
<protein>
    <submittedName>
        <fullName evidence="3">Protein S-acyltransferase</fullName>
    </submittedName>
</protein>
<name>A0A1I7S067_BURXY</name>
<keyword evidence="1" id="KW-0472">Membrane</keyword>